<organism evidence="18 19">
    <name type="scientific">Babesia microti (strain RI)</name>
    <dbReference type="NCBI Taxonomy" id="1133968"/>
    <lineage>
        <taxon>Eukaryota</taxon>
        <taxon>Sar</taxon>
        <taxon>Alveolata</taxon>
        <taxon>Apicomplexa</taxon>
        <taxon>Aconoidasida</taxon>
        <taxon>Piroplasmida</taxon>
        <taxon>Babesiidae</taxon>
        <taxon>Babesia</taxon>
    </lineage>
</organism>
<keyword evidence="10 17" id="KW-0333">Golgi apparatus</keyword>
<dbReference type="GO" id="GO:0000139">
    <property type="term" value="C:Golgi membrane"/>
    <property type="evidence" value="ECO:0007669"/>
    <property type="project" value="UniProtKB-SubCell"/>
</dbReference>
<dbReference type="NCBIfam" id="TIGR00231">
    <property type="entry name" value="small_GTP"/>
    <property type="match status" value="1"/>
</dbReference>
<keyword evidence="13" id="KW-0460">Magnesium</keyword>
<evidence type="ECO:0000256" key="14">
    <source>
        <dbReference type="PIRSR" id="PIRSR606687-2"/>
    </source>
</evidence>
<keyword evidence="12" id="KW-0472">Membrane</keyword>
<evidence type="ECO:0000256" key="5">
    <source>
        <dbReference type="ARBA" id="ARBA00022741"/>
    </source>
</evidence>
<dbReference type="PANTHER" id="PTHR45684">
    <property type="entry name" value="RE74312P"/>
    <property type="match status" value="1"/>
</dbReference>
<dbReference type="InterPro" id="IPR005225">
    <property type="entry name" value="Small_GTP-bd"/>
</dbReference>
<keyword evidence="4 17" id="KW-0813">Transport</keyword>
<dbReference type="Proteomes" id="UP000002899">
    <property type="component" value="Chromosome II"/>
</dbReference>
<dbReference type="Pfam" id="PF00025">
    <property type="entry name" value="Arf"/>
    <property type="match status" value="1"/>
</dbReference>
<protein>
    <submittedName>
        <fullName evidence="18">GTP-binding protein SAR1</fullName>
        <ecNumber evidence="18">3.6.5.-</ecNumber>
    </submittedName>
</protein>
<feature type="binding site" evidence="16">
    <location>
        <position position="34"/>
    </location>
    <ligand>
        <name>Mg(2+)</name>
        <dbReference type="ChEBI" id="CHEBI:18420"/>
    </ligand>
</feature>
<keyword evidence="5 14" id="KW-0547">Nucleotide-binding</keyword>
<evidence type="ECO:0000256" key="13">
    <source>
        <dbReference type="PIRSR" id="PIRSR606687-1"/>
    </source>
</evidence>
<dbReference type="VEuPathDB" id="PiroplasmaDB:BMR1_02g03930"/>
<comment type="subcellular location">
    <subcellularLocation>
        <location evidence="2">Endoplasmic reticulum membrane</location>
        <topology evidence="2">Peripheral membrane protein</topology>
    </subcellularLocation>
    <subcellularLocation>
        <location evidence="1">Golgi apparatus membrane</location>
        <topology evidence="1">Peripheral membrane protein</topology>
    </subcellularLocation>
</comment>
<feature type="binding site" evidence="14">
    <location>
        <position position="32"/>
    </location>
    <ligand>
        <name>GTP</name>
        <dbReference type="ChEBI" id="CHEBI:37565"/>
    </ligand>
</feature>
<feature type="binding site" evidence="15">
    <location>
        <begin position="27"/>
        <end position="34"/>
    </location>
    <ligand>
        <name>GTP</name>
        <dbReference type="ChEBI" id="CHEBI:37565"/>
    </ligand>
</feature>
<accession>A0A1R4AAX2</accession>
<dbReference type="GO" id="GO:0046872">
    <property type="term" value="F:metal ion binding"/>
    <property type="evidence" value="ECO:0007669"/>
    <property type="project" value="UniProtKB-KW"/>
</dbReference>
<sequence length="194" mass="22064">MFIINWIYDLLASIGLLHKKASIVFLGLDNAGKTTLLRMLKENKVSVHTPTLHPHSEELLLGNVMCKAFDLGGHETARRIWNTYYANVDAVVFLIDVSDRSRFQESAEALRTLLDCEELSYKPFVILGNKIDKPEAASEEELRDCIDLPIHKTYGKEYIPGKKAMPIEVFMCSIINRTGYKPAFLWLSNFLQDA</sequence>
<feature type="binding site" evidence="14">
    <location>
        <position position="132"/>
    </location>
    <ligand>
        <name>GTP</name>
        <dbReference type="ChEBI" id="CHEBI:37565"/>
    </ligand>
</feature>
<proteinExistence type="inferred from homology"/>
<evidence type="ECO:0000256" key="10">
    <source>
        <dbReference type="ARBA" id="ARBA00023034"/>
    </source>
</evidence>
<dbReference type="PROSITE" id="PS51422">
    <property type="entry name" value="SAR1"/>
    <property type="match status" value="1"/>
</dbReference>
<feature type="binding site" evidence="13">
    <location>
        <position position="29"/>
    </location>
    <ligand>
        <name>Mg(2+)</name>
        <dbReference type="ChEBI" id="CHEBI:18420"/>
    </ligand>
</feature>
<dbReference type="AlphaFoldDB" id="A0A1R4AAX2"/>
<dbReference type="GO" id="GO:0016192">
    <property type="term" value="P:vesicle-mediated transport"/>
    <property type="evidence" value="ECO:0007669"/>
    <property type="project" value="UniProtKB-KW"/>
</dbReference>
<dbReference type="SMART" id="SM00178">
    <property type="entry name" value="SAR"/>
    <property type="match status" value="1"/>
</dbReference>
<feature type="binding site" evidence="14">
    <location>
        <position position="175"/>
    </location>
    <ligand>
        <name>GTP</name>
        <dbReference type="ChEBI" id="CHEBI:37565"/>
    </ligand>
</feature>
<dbReference type="InterPro" id="IPR006689">
    <property type="entry name" value="Small_GTPase_ARF/SAR"/>
</dbReference>
<evidence type="ECO:0000313" key="18">
    <source>
        <dbReference type="EMBL" id="SJK86152.1"/>
    </source>
</evidence>
<reference evidence="18 19" key="3">
    <citation type="journal article" date="2016" name="Sci. Rep.">
        <title>Genome-wide diversity and gene expression profiling of Babesia microti isolates identify polymorphic genes that mediate host-pathogen interactions.</title>
        <authorList>
            <person name="Silva J.C."/>
            <person name="Cornillot E."/>
            <person name="McCracken C."/>
            <person name="Usmani-Brown S."/>
            <person name="Dwivedi A."/>
            <person name="Ifeonu O.O."/>
            <person name="Crabtree J."/>
            <person name="Gotia H.T."/>
            <person name="Virji A.Z."/>
            <person name="Reynes C."/>
            <person name="Colinge J."/>
            <person name="Kumar V."/>
            <person name="Lawres L."/>
            <person name="Pazzi J.E."/>
            <person name="Pablo J.V."/>
            <person name="Hung C."/>
            <person name="Brancato J."/>
            <person name="Kumari P."/>
            <person name="Orvis J."/>
            <person name="Tretina K."/>
            <person name="Chibucos M."/>
            <person name="Ott S."/>
            <person name="Sadzewicz L."/>
            <person name="Sengamalay N."/>
            <person name="Shetty A.C."/>
            <person name="Su Q."/>
            <person name="Tallon L."/>
            <person name="Fraser C.M."/>
            <person name="Frutos R."/>
            <person name="Molina D.M."/>
            <person name="Krause P.J."/>
            <person name="Ben Mamoun C."/>
        </authorList>
    </citation>
    <scope>NUCLEOTIDE SEQUENCE [LARGE SCALE GENOMIC DNA]</scope>
    <source>
        <strain evidence="18 19">RI</strain>
    </source>
</reference>
<keyword evidence="13" id="KW-0479">Metal-binding</keyword>
<dbReference type="KEGG" id="bmic:BMR1_02g03930"/>
<dbReference type="PRINTS" id="PR00328">
    <property type="entry name" value="SAR1GTPBP"/>
</dbReference>
<evidence type="ECO:0000256" key="15">
    <source>
        <dbReference type="PIRSR" id="PIRSR606689-1"/>
    </source>
</evidence>
<dbReference type="InterPro" id="IPR027417">
    <property type="entry name" value="P-loop_NTPase"/>
</dbReference>
<evidence type="ECO:0000256" key="11">
    <source>
        <dbReference type="ARBA" id="ARBA00023134"/>
    </source>
</evidence>
<dbReference type="CDD" id="cd00879">
    <property type="entry name" value="Sar1"/>
    <property type="match status" value="1"/>
</dbReference>
<reference evidence="18 19" key="2">
    <citation type="journal article" date="2013" name="PLoS ONE">
        <title>Whole genome mapping and re-organization of the nuclear and mitochondrial genomes of Babesia microti isolates.</title>
        <authorList>
            <person name="Cornillot E."/>
            <person name="Dassouli A."/>
            <person name="Garg A."/>
            <person name="Pachikara N."/>
            <person name="Randazzo S."/>
            <person name="Depoix D."/>
            <person name="Carcy B."/>
            <person name="Delbecq S."/>
            <person name="Frutos R."/>
            <person name="Silva J.C."/>
            <person name="Sutton R."/>
            <person name="Krause P.J."/>
            <person name="Mamoun C.B."/>
        </authorList>
    </citation>
    <scope>NUCLEOTIDE SEQUENCE [LARGE SCALE GENOMIC DNA]</scope>
    <source>
        <strain evidence="18 19">RI</strain>
    </source>
</reference>
<dbReference type="EMBL" id="FO082872">
    <property type="protein sequence ID" value="SJK86152.1"/>
    <property type="molecule type" value="Genomic_DNA"/>
</dbReference>
<dbReference type="EC" id="3.6.5.-" evidence="18"/>
<feature type="binding site" evidence="15">
    <location>
        <begin position="129"/>
        <end position="132"/>
    </location>
    <ligand>
        <name>GTP</name>
        <dbReference type="ChEBI" id="CHEBI:37565"/>
    </ligand>
</feature>
<evidence type="ECO:0000256" key="7">
    <source>
        <dbReference type="ARBA" id="ARBA00022824"/>
    </source>
</evidence>
<keyword evidence="11 15" id="KW-0342">GTP-binding</keyword>
<dbReference type="SMART" id="SM00177">
    <property type="entry name" value="ARF"/>
    <property type="match status" value="1"/>
</dbReference>
<name>A0A1R4AAX2_BABMR</name>
<keyword evidence="19" id="KW-1185">Reference proteome</keyword>
<evidence type="ECO:0000313" key="19">
    <source>
        <dbReference type="Proteomes" id="UP000002899"/>
    </source>
</evidence>
<evidence type="ECO:0000256" key="6">
    <source>
        <dbReference type="ARBA" id="ARBA00022801"/>
    </source>
</evidence>
<dbReference type="GO" id="GO:0006886">
    <property type="term" value="P:intracellular protein transport"/>
    <property type="evidence" value="ECO:0007669"/>
    <property type="project" value="InterPro"/>
</dbReference>
<feature type="binding site" evidence="14">
    <location>
        <position position="35"/>
    </location>
    <ligand>
        <name>GTP</name>
        <dbReference type="ChEBI" id="CHEBI:37565"/>
    </ligand>
</feature>
<feature type="binding site" evidence="14">
    <location>
        <position position="129"/>
    </location>
    <ligand>
        <name>GTP</name>
        <dbReference type="ChEBI" id="CHEBI:37565"/>
    </ligand>
</feature>
<gene>
    <name evidence="18" type="ORF">BMR1_02g03930</name>
</gene>
<dbReference type="Gene3D" id="3.40.50.300">
    <property type="entry name" value="P-loop containing nucleotide triphosphate hydrolases"/>
    <property type="match status" value="1"/>
</dbReference>
<keyword evidence="9 17" id="KW-0653">Protein transport</keyword>
<feature type="binding site" evidence="14">
    <location>
        <position position="34"/>
    </location>
    <ligand>
        <name>GTP</name>
        <dbReference type="ChEBI" id="CHEBI:37565"/>
    </ligand>
</feature>
<dbReference type="GO" id="GO:0005789">
    <property type="term" value="C:endoplasmic reticulum membrane"/>
    <property type="evidence" value="ECO:0007669"/>
    <property type="project" value="UniProtKB-SubCell"/>
</dbReference>
<feature type="binding site" evidence="14">
    <location>
        <position position="174"/>
    </location>
    <ligand>
        <name>GTP</name>
        <dbReference type="ChEBI" id="CHEBI:37565"/>
    </ligand>
</feature>
<feature type="binding site" evidence="14">
    <location>
        <position position="33"/>
    </location>
    <ligand>
        <name>GTP</name>
        <dbReference type="ChEBI" id="CHEBI:37565"/>
    </ligand>
</feature>
<comment type="similarity">
    <text evidence="3 17">Belongs to the small GTPase superfamily. SAR1 family.</text>
</comment>
<evidence type="ECO:0000256" key="12">
    <source>
        <dbReference type="ARBA" id="ARBA00023136"/>
    </source>
</evidence>
<keyword evidence="8 17" id="KW-0931">ER-Golgi transport</keyword>
<dbReference type="RefSeq" id="XP_021338345.1">
    <property type="nucleotide sequence ID" value="XM_021481740.1"/>
</dbReference>
<feature type="binding site" evidence="15">
    <location>
        <position position="73"/>
    </location>
    <ligand>
        <name>GTP</name>
        <dbReference type="ChEBI" id="CHEBI:37565"/>
    </ligand>
</feature>
<feature type="binding site" evidence="14">
    <location>
        <position position="30"/>
    </location>
    <ligand>
        <name>GTP</name>
        <dbReference type="ChEBI" id="CHEBI:37565"/>
    </ligand>
</feature>
<dbReference type="OrthoDB" id="2011769at2759"/>
<feature type="binding site" evidence="16">
    <location>
        <position position="51"/>
    </location>
    <ligand>
        <name>Mg(2+)</name>
        <dbReference type="ChEBI" id="CHEBI:18420"/>
    </ligand>
</feature>
<dbReference type="InterPro" id="IPR006687">
    <property type="entry name" value="Small_GTPase_SAR1"/>
</dbReference>
<evidence type="ECO:0000256" key="1">
    <source>
        <dbReference type="ARBA" id="ARBA00004395"/>
    </source>
</evidence>
<dbReference type="GO" id="GO:0003924">
    <property type="term" value="F:GTPase activity"/>
    <property type="evidence" value="ECO:0007669"/>
    <property type="project" value="InterPro"/>
</dbReference>
<evidence type="ECO:0000256" key="17">
    <source>
        <dbReference type="RuleBase" id="RU003926"/>
    </source>
</evidence>
<dbReference type="GeneID" id="24424567"/>
<evidence type="ECO:0000256" key="8">
    <source>
        <dbReference type="ARBA" id="ARBA00022892"/>
    </source>
</evidence>
<reference evidence="18 19" key="1">
    <citation type="journal article" date="2012" name="Nucleic Acids Res.">
        <title>Sequencing of the smallest Apicomplexan genome from the human pathogen Babesia microti.</title>
        <authorList>
            <person name="Cornillot E."/>
            <person name="Hadj-Kaddour K."/>
            <person name="Dassouli A."/>
            <person name="Noel B."/>
            <person name="Ranwez V."/>
            <person name="Vacherie B."/>
            <person name="Augagneur Y."/>
            <person name="Bres V."/>
            <person name="Duclos A."/>
            <person name="Randazzo S."/>
            <person name="Carcy B."/>
            <person name="Debierre-Grockiego F."/>
            <person name="Delbecq S."/>
            <person name="Moubri-Menage K."/>
            <person name="Shams-Eldin H."/>
            <person name="Usmani-Brown S."/>
            <person name="Bringaud F."/>
            <person name="Wincker P."/>
            <person name="Vivares C.P."/>
            <person name="Schwarz R.T."/>
            <person name="Schetters T.P."/>
            <person name="Krause P.J."/>
            <person name="Gorenflot A."/>
            <person name="Berry V."/>
            <person name="Barbe V."/>
            <person name="Ben Mamoun C."/>
        </authorList>
    </citation>
    <scope>NUCLEOTIDE SEQUENCE [LARGE SCALE GENOMIC DNA]</scope>
    <source>
        <strain evidence="18 19">RI</strain>
    </source>
</reference>
<dbReference type="SUPFAM" id="SSF52540">
    <property type="entry name" value="P-loop containing nucleoside triphosphate hydrolases"/>
    <property type="match status" value="1"/>
</dbReference>
<dbReference type="PROSITE" id="PS51417">
    <property type="entry name" value="ARF"/>
    <property type="match status" value="1"/>
</dbReference>
<dbReference type="FunFam" id="3.40.50.300:FF:000161">
    <property type="entry name" value="Small COPII coat GTPase"/>
    <property type="match status" value="1"/>
</dbReference>
<evidence type="ECO:0000256" key="9">
    <source>
        <dbReference type="ARBA" id="ARBA00022927"/>
    </source>
</evidence>
<keyword evidence="6 18" id="KW-0378">Hydrolase</keyword>
<evidence type="ECO:0000256" key="3">
    <source>
        <dbReference type="ARBA" id="ARBA00007507"/>
    </source>
</evidence>
<feature type="binding site" evidence="14">
    <location>
        <position position="130"/>
    </location>
    <ligand>
        <name>GTP</name>
        <dbReference type="ChEBI" id="CHEBI:37565"/>
    </ligand>
</feature>
<evidence type="ECO:0000256" key="2">
    <source>
        <dbReference type="ARBA" id="ARBA00004406"/>
    </source>
</evidence>
<evidence type="ECO:0000256" key="16">
    <source>
        <dbReference type="PIRSR" id="PIRSR606689-2"/>
    </source>
</evidence>
<evidence type="ECO:0000256" key="4">
    <source>
        <dbReference type="ARBA" id="ARBA00022448"/>
    </source>
</evidence>
<dbReference type="GO" id="GO:0005525">
    <property type="term" value="F:GTP binding"/>
    <property type="evidence" value="ECO:0007669"/>
    <property type="project" value="UniProtKB-KW"/>
</dbReference>
<keyword evidence="7 17" id="KW-0256">Endoplasmic reticulum</keyword>